<evidence type="ECO:0000256" key="1">
    <source>
        <dbReference type="SAM" id="MobiDB-lite"/>
    </source>
</evidence>
<dbReference type="PANTHER" id="PTHR30313:SF2">
    <property type="entry name" value="DNA PRIMASE"/>
    <property type="match status" value="1"/>
</dbReference>
<evidence type="ECO:0000313" key="3">
    <source>
        <dbReference type="EMBL" id="GHO59187.1"/>
    </source>
</evidence>
<dbReference type="Gene3D" id="3.40.1360.10">
    <property type="match status" value="1"/>
</dbReference>
<feature type="compositionally biased region" description="Polar residues" evidence="1">
    <location>
        <begin position="97"/>
        <end position="118"/>
    </location>
</feature>
<name>A0ABQ3V3Q2_9CHLR</name>
<dbReference type="InterPro" id="IPR050219">
    <property type="entry name" value="DnaG_primase"/>
</dbReference>
<dbReference type="SMART" id="SM00493">
    <property type="entry name" value="TOPRIM"/>
    <property type="match status" value="1"/>
</dbReference>
<feature type="domain" description="Toprim" evidence="2">
    <location>
        <begin position="276"/>
        <end position="346"/>
    </location>
</feature>
<dbReference type="PANTHER" id="PTHR30313">
    <property type="entry name" value="DNA PRIMASE"/>
    <property type="match status" value="1"/>
</dbReference>
<dbReference type="RefSeq" id="WP_201375395.1">
    <property type="nucleotide sequence ID" value="NZ_BNJG01000003.1"/>
</dbReference>
<evidence type="ECO:0000259" key="2">
    <source>
        <dbReference type="SMART" id="SM00493"/>
    </source>
</evidence>
<sequence>MQQTRYEATSSGAINVVTRRGTQIEIISEHDLWEPLQRGDWLRAYCHLHGGDRQRSLSVNRHNGWGQCFNCHARVLVKEFNPDASANLLRHHHRSPQRTYSTVVPSSHPIQHQETHNQQGRIVPLHHAAQGRPTPAATAWQRKEITSLLHLDGFLRLALGSYALGDSWQAQAYLEARHIPLEIAKAAGVGYLPEELAARQASGEHLLKRWVDRLLFPLNAPEGRGYIGRSLWGWQTCLDENIHKSLLEDAAEDAPKRWIKTNPAGWFCEPPVQWAEHVIIVEGPFDRLALLAAGFDPHEVAAIVSTSLRVEWLPDHLKSVLLALDGDTASKEAVQRLQQQIRAGEIRAELCLPPLDGMGKDWSERWRRCGADGLEALYASFALLEQDI</sequence>
<dbReference type="EMBL" id="BNJG01000003">
    <property type="protein sequence ID" value="GHO59187.1"/>
    <property type="molecule type" value="Genomic_DNA"/>
</dbReference>
<gene>
    <name evidence="3" type="ORF">KSB_76620</name>
</gene>
<protein>
    <recommendedName>
        <fullName evidence="2">Toprim domain-containing protein</fullName>
    </recommendedName>
</protein>
<proteinExistence type="predicted"/>
<feature type="region of interest" description="Disordered" evidence="1">
    <location>
        <begin position="92"/>
        <end position="118"/>
    </location>
</feature>
<dbReference type="Pfam" id="PF13362">
    <property type="entry name" value="Toprim_3"/>
    <property type="match status" value="1"/>
</dbReference>
<keyword evidence="4" id="KW-1185">Reference proteome</keyword>
<dbReference type="InterPro" id="IPR006171">
    <property type="entry name" value="TOPRIM_dom"/>
</dbReference>
<organism evidence="3 4">
    <name type="scientific">Ktedonobacter robiniae</name>
    <dbReference type="NCBI Taxonomy" id="2778365"/>
    <lineage>
        <taxon>Bacteria</taxon>
        <taxon>Bacillati</taxon>
        <taxon>Chloroflexota</taxon>
        <taxon>Ktedonobacteria</taxon>
        <taxon>Ktedonobacterales</taxon>
        <taxon>Ktedonobacteraceae</taxon>
        <taxon>Ktedonobacter</taxon>
    </lineage>
</organism>
<accession>A0ABQ3V3Q2</accession>
<dbReference type="Proteomes" id="UP000654345">
    <property type="component" value="Unassembled WGS sequence"/>
</dbReference>
<comment type="caution">
    <text evidence="3">The sequence shown here is derived from an EMBL/GenBank/DDBJ whole genome shotgun (WGS) entry which is preliminary data.</text>
</comment>
<dbReference type="SUPFAM" id="SSF56731">
    <property type="entry name" value="DNA primase core"/>
    <property type="match status" value="1"/>
</dbReference>
<dbReference type="CDD" id="cd01029">
    <property type="entry name" value="TOPRIM_primases"/>
    <property type="match status" value="1"/>
</dbReference>
<dbReference type="InterPro" id="IPR034154">
    <property type="entry name" value="TOPRIM_DnaG/twinkle"/>
</dbReference>
<evidence type="ECO:0000313" key="4">
    <source>
        <dbReference type="Proteomes" id="UP000654345"/>
    </source>
</evidence>
<reference evidence="3 4" key="1">
    <citation type="journal article" date="2021" name="Int. J. Syst. Evol. Microbiol.">
        <title>Reticulibacter mediterranei gen. nov., sp. nov., within the new family Reticulibacteraceae fam. nov., and Ktedonospora formicarum gen. nov., sp. nov., Ktedonobacter robiniae sp. nov., Dictyobacter formicarum sp. nov. and Dictyobacter arantiisoli sp. nov., belonging to the class Ktedonobacteria.</title>
        <authorList>
            <person name="Yabe S."/>
            <person name="Zheng Y."/>
            <person name="Wang C.M."/>
            <person name="Sakai Y."/>
            <person name="Abe K."/>
            <person name="Yokota A."/>
            <person name="Donadio S."/>
            <person name="Cavaletti L."/>
            <person name="Monciardini P."/>
        </authorList>
    </citation>
    <scope>NUCLEOTIDE SEQUENCE [LARGE SCALE GENOMIC DNA]</scope>
    <source>
        <strain evidence="3 4">SOSP1-30</strain>
    </source>
</reference>